<sequence length="244" mass="27269">MREGGSVIIFDIEDLWGNTNTLGLGEHAVRMHAPPLLHDKRGNIIKWVNFESPSLSYQFDPKGSATASRTSDYSFSGDFSAKLYSAADGDAEASRVLLPLNDFHEKLVGIQAMFSMGDTNGAIIIALNYWETTTSKYSAYIRYSYALNVLQLWDETETWISLATIEKTASLYNFSTIKVIANLETKYFSEAFCFGEHFDLSSYAMHHKTMPASEKKLSGDVMVYGSHGKTTVYIDNIIMTELSV</sequence>
<accession>A0A6M3MBD0</accession>
<evidence type="ECO:0000313" key="1">
    <source>
        <dbReference type="EMBL" id="QJB02895.1"/>
    </source>
</evidence>
<gene>
    <name evidence="1" type="ORF">MM171B01032_0006</name>
</gene>
<name>A0A6M3MBD0_9ZZZZ</name>
<organism evidence="1">
    <name type="scientific">viral metagenome</name>
    <dbReference type="NCBI Taxonomy" id="1070528"/>
    <lineage>
        <taxon>unclassified sequences</taxon>
        <taxon>metagenomes</taxon>
        <taxon>organismal metagenomes</taxon>
    </lineage>
</organism>
<protein>
    <submittedName>
        <fullName evidence="1">Uncharacterized protein</fullName>
    </submittedName>
</protein>
<proteinExistence type="predicted"/>
<reference evidence="1" key="1">
    <citation type="submission" date="2020-03" db="EMBL/GenBank/DDBJ databases">
        <title>The deep terrestrial virosphere.</title>
        <authorList>
            <person name="Holmfeldt K."/>
            <person name="Nilsson E."/>
            <person name="Simone D."/>
            <person name="Lopez-Fernandez M."/>
            <person name="Wu X."/>
            <person name="de Brujin I."/>
            <person name="Lundin D."/>
            <person name="Andersson A."/>
            <person name="Bertilsson S."/>
            <person name="Dopson M."/>
        </authorList>
    </citation>
    <scope>NUCLEOTIDE SEQUENCE</scope>
    <source>
        <strain evidence="1">MM171B01032</strain>
    </source>
</reference>
<dbReference type="EMBL" id="MT143813">
    <property type="protein sequence ID" value="QJB02895.1"/>
    <property type="molecule type" value="Genomic_DNA"/>
</dbReference>
<dbReference type="AlphaFoldDB" id="A0A6M3MBD0"/>